<dbReference type="EMBL" id="JBHFNT010000296">
    <property type="protein sequence ID" value="MFB2839124.1"/>
    <property type="molecule type" value="Genomic_DNA"/>
</dbReference>
<dbReference type="PANTHER" id="PTHR10098">
    <property type="entry name" value="RAPSYN-RELATED"/>
    <property type="match status" value="1"/>
</dbReference>
<dbReference type="InterPro" id="IPR011990">
    <property type="entry name" value="TPR-like_helical_dom_sf"/>
</dbReference>
<evidence type="ECO:0000256" key="1">
    <source>
        <dbReference type="SAM" id="Phobius"/>
    </source>
</evidence>
<keyword evidence="1" id="KW-1133">Transmembrane helix</keyword>
<proteinExistence type="predicted"/>
<comment type="caution">
    <text evidence="3">The sequence shown here is derived from an EMBL/GenBank/DDBJ whole genome shotgun (WGS) entry which is preliminary data.</text>
</comment>
<evidence type="ECO:0000259" key="2">
    <source>
        <dbReference type="Pfam" id="PF12770"/>
    </source>
</evidence>
<dbReference type="SUPFAM" id="SSF48452">
    <property type="entry name" value="TPR-like"/>
    <property type="match status" value="2"/>
</dbReference>
<dbReference type="RefSeq" id="WP_413281412.1">
    <property type="nucleotide sequence ID" value="NZ_JBHFNT010000296.1"/>
</dbReference>
<dbReference type="InterPro" id="IPR024983">
    <property type="entry name" value="CHAT_dom"/>
</dbReference>
<dbReference type="Pfam" id="PF12770">
    <property type="entry name" value="CHAT"/>
    <property type="match status" value="1"/>
</dbReference>
<dbReference type="SMART" id="SM00028">
    <property type="entry name" value="TPR"/>
    <property type="match status" value="5"/>
</dbReference>
<evidence type="ECO:0000313" key="3">
    <source>
        <dbReference type="EMBL" id="MFB2839124.1"/>
    </source>
</evidence>
<dbReference type="Gene3D" id="1.25.40.10">
    <property type="entry name" value="Tetratricopeptide repeat domain"/>
    <property type="match status" value="3"/>
</dbReference>
<keyword evidence="1" id="KW-0472">Membrane</keyword>
<sequence length="917" mass="101857">MKYRQKLKGLFRFSEQVKKSLFFLIIVLLAAVITTSVATAFPKSISTVNVSVSSSSNLLQQGAELFQTEQFLEAAKVWQQAATAWEKSGDKLNQAQALSYLSLAEQKLGNWQAATQAIDSSLSLISNFRSQKNSTLILAKVLNAQAHLYLAIGKTAEALKTWQESATNYLQAGDLQGVIGSQINQAQAMQSLGLYRRAKTTLEQLEAELRNQPDSLIKATGLRSLGNALRVTGDLEKSRKLLEESLRVSQELNSPSAIASTHFSLGNTARAIVNRSKQGNESKLTIETESKLALAEYQKVIETSTSPMLRTIAQLSQFSLLVETQELQKALELRSQIKLNELPASRRSIYARINLAESLIRYNKIIQAINTGNTSETECVDNRITVGNNKIFPHFVPDYTQQIPWSDIGEILATSIQQSRSLKDRQAESYSLGKLAELYALIGKTQESYSLTKQALALSQAVNAADISYRWQWKLGQQLKTQDDAKSAIAAYNTALETLKSLRGDLVAVNPNNPDVQFSFRESVEPVYRELVELLISGEGEVSQENLRQARQVIESLQLAELDNFFQEACLDAKPVEIDQVDNTAAVIYPIILPDRLAVIVALPDKELPLRYYATLKSRCEIETIITDLKNTIGTVTGGYSKGLRLSQQVYDLIIRQGEADLKKSNAQTLVFVLDGVLRNIPMAVLHDGKQYLIEKYSIAVTPGLQLLPAQPLKQGKIQVLAAGLSEARQNFSSLPNVKTELNEIKQQVNSPVLLIDEQFTTSNLEQQIKSFPFPVVHIATHGQFGSQAEKTFILAWDDKINVKQLDSLLGEKEKRGNRPIELLVLSACETAQGDNRAALGIAGVAVRAGARSTIATLWKVNDESTAKLMVRFYQELLKGDVTKAEALRRAQLSLLKEDKYKFPYFWTPYVLVGDWR</sequence>
<evidence type="ECO:0000313" key="4">
    <source>
        <dbReference type="Proteomes" id="UP001576780"/>
    </source>
</evidence>
<dbReference type="PANTHER" id="PTHR10098:SF112">
    <property type="entry name" value="SLR0380 PROTEIN"/>
    <property type="match status" value="1"/>
</dbReference>
<reference evidence="3 4" key="1">
    <citation type="submission" date="2024-09" db="EMBL/GenBank/DDBJ databases">
        <title>Floridaenema gen nov. (Aerosakkonemataceae, Aerosakkonematales ord. nov., Cyanobacteria) from benthic tropical and subtropical fresh waters, with the description of four new species.</title>
        <authorList>
            <person name="Moretto J.A."/>
            <person name="Berthold D.E."/>
            <person name="Lefler F.W."/>
            <person name="Huang I.-S."/>
            <person name="Laughinghouse H. IV."/>
        </authorList>
    </citation>
    <scope>NUCLEOTIDE SEQUENCE [LARGE SCALE GENOMIC DNA]</scope>
    <source>
        <strain evidence="3 4">BLCC-F167</strain>
    </source>
</reference>
<protein>
    <submittedName>
        <fullName evidence="3">CHAT domain-containing protein</fullName>
    </submittedName>
</protein>
<feature type="transmembrane region" description="Helical" evidence="1">
    <location>
        <begin position="21"/>
        <end position="41"/>
    </location>
</feature>
<keyword evidence="1" id="KW-0812">Transmembrane</keyword>
<gene>
    <name evidence="3" type="ORF">ACE1CA_31925</name>
</gene>
<dbReference type="Proteomes" id="UP001576780">
    <property type="component" value="Unassembled WGS sequence"/>
</dbReference>
<feature type="domain" description="CHAT" evidence="2">
    <location>
        <begin position="645"/>
        <end position="915"/>
    </location>
</feature>
<keyword evidence="4" id="KW-1185">Reference proteome</keyword>
<name>A0ABV4WVI4_9CYAN</name>
<accession>A0ABV4WVI4</accession>
<dbReference type="InterPro" id="IPR019734">
    <property type="entry name" value="TPR_rpt"/>
</dbReference>
<organism evidence="3 4">
    <name type="scientific">Floridaenema evergladense BLCC-F167</name>
    <dbReference type="NCBI Taxonomy" id="3153639"/>
    <lineage>
        <taxon>Bacteria</taxon>
        <taxon>Bacillati</taxon>
        <taxon>Cyanobacteriota</taxon>
        <taxon>Cyanophyceae</taxon>
        <taxon>Oscillatoriophycideae</taxon>
        <taxon>Aerosakkonematales</taxon>
        <taxon>Aerosakkonemataceae</taxon>
        <taxon>Floridanema</taxon>
        <taxon>Floridanema evergladense</taxon>
    </lineage>
</organism>